<evidence type="ECO:0000313" key="2">
    <source>
        <dbReference type="EMBL" id="CAI9159785.1"/>
    </source>
</evidence>
<dbReference type="EMBL" id="OX459955">
    <property type="protein sequence ID" value="CAI9159785.1"/>
    <property type="molecule type" value="Genomic_DNA"/>
</dbReference>
<dbReference type="Proteomes" id="UP001176941">
    <property type="component" value="Chromosome 19"/>
</dbReference>
<protein>
    <submittedName>
        <fullName evidence="2">Uncharacterized protein</fullName>
    </submittedName>
</protein>
<keyword evidence="3" id="KW-1185">Reference proteome</keyword>
<proteinExistence type="predicted"/>
<sequence>MSTHAAPFLSPPSTPPLSLGAPATVALAASHPVPLRLTSTHVRVPGSGGARPWAAPPPSSPRPLGVQSSAAARFRLRRVKTWPLQGLHCVFPAGLRPGGPILQAEPILGPTEGQLPQPLLDSEKRSPSSFFCGQLTTLQKPFLRSAATGSTASW</sequence>
<accession>A0ABN8YFH9</accession>
<evidence type="ECO:0000313" key="3">
    <source>
        <dbReference type="Proteomes" id="UP001176941"/>
    </source>
</evidence>
<evidence type="ECO:0000256" key="1">
    <source>
        <dbReference type="SAM" id="MobiDB-lite"/>
    </source>
</evidence>
<reference evidence="2" key="1">
    <citation type="submission" date="2023-04" db="EMBL/GenBank/DDBJ databases">
        <authorList>
            <consortium name="ELIXIR-Norway"/>
        </authorList>
    </citation>
    <scope>NUCLEOTIDE SEQUENCE [LARGE SCALE GENOMIC DNA]</scope>
</reference>
<name>A0ABN8YFH9_RANTA</name>
<organism evidence="2 3">
    <name type="scientific">Rangifer tarandus platyrhynchus</name>
    <name type="common">Svalbard reindeer</name>
    <dbReference type="NCBI Taxonomy" id="3082113"/>
    <lineage>
        <taxon>Eukaryota</taxon>
        <taxon>Metazoa</taxon>
        <taxon>Chordata</taxon>
        <taxon>Craniata</taxon>
        <taxon>Vertebrata</taxon>
        <taxon>Euteleostomi</taxon>
        <taxon>Mammalia</taxon>
        <taxon>Eutheria</taxon>
        <taxon>Laurasiatheria</taxon>
        <taxon>Artiodactyla</taxon>
        <taxon>Ruminantia</taxon>
        <taxon>Pecora</taxon>
        <taxon>Cervidae</taxon>
        <taxon>Odocoileinae</taxon>
        <taxon>Rangifer</taxon>
    </lineage>
</organism>
<feature type="region of interest" description="Disordered" evidence="1">
    <location>
        <begin position="40"/>
        <end position="66"/>
    </location>
</feature>
<gene>
    <name evidence="2" type="ORF">MRATA1EN1_LOCUS8747</name>
</gene>